<feature type="transmembrane region" description="Helical" evidence="1">
    <location>
        <begin position="151"/>
        <end position="172"/>
    </location>
</feature>
<accession>A0CB01</accession>
<dbReference type="KEGG" id="ptm:GSPATT00036751001"/>
<dbReference type="HOGENOM" id="CLU_1301803_0_0_1"/>
<gene>
    <name evidence="2" type="ORF">GSPATT00036751001</name>
</gene>
<evidence type="ECO:0000256" key="1">
    <source>
        <dbReference type="SAM" id="Phobius"/>
    </source>
</evidence>
<dbReference type="Proteomes" id="UP000000600">
    <property type="component" value="Unassembled WGS sequence"/>
</dbReference>
<proteinExistence type="predicted"/>
<dbReference type="InParanoid" id="A0CB01"/>
<reference evidence="2 3" key="1">
    <citation type="journal article" date="2006" name="Nature">
        <title>Global trends of whole-genome duplications revealed by the ciliate Paramecium tetraurelia.</title>
        <authorList>
            <consortium name="Genoscope"/>
            <person name="Aury J.-M."/>
            <person name="Jaillon O."/>
            <person name="Duret L."/>
            <person name="Noel B."/>
            <person name="Jubin C."/>
            <person name="Porcel B.M."/>
            <person name="Segurens B."/>
            <person name="Daubin V."/>
            <person name="Anthouard V."/>
            <person name="Aiach N."/>
            <person name="Arnaiz O."/>
            <person name="Billaut A."/>
            <person name="Beisson J."/>
            <person name="Blanc I."/>
            <person name="Bouhouche K."/>
            <person name="Camara F."/>
            <person name="Duharcourt S."/>
            <person name="Guigo R."/>
            <person name="Gogendeau D."/>
            <person name="Katinka M."/>
            <person name="Keller A.-M."/>
            <person name="Kissmehl R."/>
            <person name="Klotz C."/>
            <person name="Koll F."/>
            <person name="Le Moue A."/>
            <person name="Lepere C."/>
            <person name="Malinsky S."/>
            <person name="Nowacki M."/>
            <person name="Nowak J.K."/>
            <person name="Plattner H."/>
            <person name="Poulain J."/>
            <person name="Ruiz F."/>
            <person name="Serrano V."/>
            <person name="Zagulski M."/>
            <person name="Dessen P."/>
            <person name="Betermier M."/>
            <person name="Weissenbach J."/>
            <person name="Scarpelli C."/>
            <person name="Schachter V."/>
            <person name="Sperling L."/>
            <person name="Meyer E."/>
            <person name="Cohen J."/>
            <person name="Wincker P."/>
        </authorList>
    </citation>
    <scope>NUCLEOTIDE SEQUENCE [LARGE SCALE GENOMIC DNA]</scope>
    <source>
        <strain evidence="2 3">Stock d4-2</strain>
    </source>
</reference>
<dbReference type="GeneID" id="5021151"/>
<evidence type="ECO:0000313" key="2">
    <source>
        <dbReference type="EMBL" id="CAK67968.1"/>
    </source>
</evidence>
<keyword evidence="1" id="KW-0812">Transmembrane</keyword>
<protein>
    <submittedName>
        <fullName evidence="2">Uncharacterized protein</fullName>
    </submittedName>
</protein>
<keyword evidence="3" id="KW-1185">Reference proteome</keyword>
<dbReference type="RefSeq" id="XP_001435365.1">
    <property type="nucleotide sequence ID" value="XM_001435328.1"/>
</dbReference>
<name>A0CB01_PARTE</name>
<dbReference type="OrthoDB" id="10475119at2759"/>
<organism evidence="2 3">
    <name type="scientific">Paramecium tetraurelia</name>
    <dbReference type="NCBI Taxonomy" id="5888"/>
    <lineage>
        <taxon>Eukaryota</taxon>
        <taxon>Sar</taxon>
        <taxon>Alveolata</taxon>
        <taxon>Ciliophora</taxon>
        <taxon>Intramacronucleata</taxon>
        <taxon>Oligohymenophorea</taxon>
        <taxon>Peniculida</taxon>
        <taxon>Parameciidae</taxon>
        <taxon>Paramecium</taxon>
    </lineage>
</organism>
<evidence type="ECO:0000313" key="3">
    <source>
        <dbReference type="Proteomes" id="UP000000600"/>
    </source>
</evidence>
<keyword evidence="1" id="KW-0472">Membrane</keyword>
<sequence>MKQEKIIIRVYIRILWLPKKQVKLIRIYYQDYIKMIYVFILLKNCLFAPMKTVNSHIFPITLNQKKSTIIENVQNKDSMEFIKTLFSSKFIKELNGELETNTDEIKNFLLTPEYSQILLPYFYDLNKAIELFYDTIIATSVDILEVDYQNYLIYTILYGFSVSSMLFYVIIYNSRRLQRQIRAIRQALILLPHESLLDVQVYSAIKRFEQGM</sequence>
<keyword evidence="1" id="KW-1133">Transmembrane helix</keyword>
<feature type="transmembrane region" description="Helical" evidence="1">
    <location>
        <begin position="32"/>
        <end position="50"/>
    </location>
</feature>
<dbReference type="EMBL" id="CT868056">
    <property type="protein sequence ID" value="CAK67968.1"/>
    <property type="molecule type" value="Genomic_DNA"/>
</dbReference>
<dbReference type="OMA" id="VYIRILW"/>
<dbReference type="AlphaFoldDB" id="A0CB01"/>